<dbReference type="MEROPS" id="M01.009"/>
<dbReference type="Pfam" id="PF01433">
    <property type="entry name" value="Peptidase_M1"/>
    <property type="match status" value="1"/>
</dbReference>
<feature type="domain" description="Aminopeptidase N-like N-terminal" evidence="17">
    <location>
        <begin position="155"/>
        <end position="235"/>
    </location>
</feature>
<dbReference type="PANTHER" id="PTHR11533">
    <property type="entry name" value="PROTEASE M1 ZINC METALLOPROTEASE"/>
    <property type="match status" value="1"/>
</dbReference>
<dbReference type="NCBIfam" id="TIGR02412">
    <property type="entry name" value="pepN_strep_liv"/>
    <property type="match status" value="1"/>
</dbReference>
<dbReference type="InterPro" id="IPR014782">
    <property type="entry name" value="Peptidase_M1_dom"/>
</dbReference>
<sequence>MASGARRIVIMSATAGRPPRRRPVPPPEGAHMPGQNLTREEAAARAGLVTVKNYDVVLDLSGAADPAQETFRSTTTVQFSIEPAGPGEPAESAGSDAATFIDLVAPRVHSIVLNGRELDPAEVYVDSRIVLADLMADNELTVVADCAYMHTGEGLHRFTDPADSETYLYTQFEVPDARRVFAVFEQPDLKASFTFTVTVPEGWTVLSNSPTPSPTHQDGNRTFAFAPTEPISSYITAIVAGPYRGATDEYRAPDGRVVPLGVYCRASLAEHMDSDEILEMTRNGFAYYEELFGTPYAFTKYDQIFVPEFNAGAMENAGCVTHRDDYVFRSRPVEARVERRAVTILHELAHMWFGDMVTMKWWNDLWLNESFAEYISTLAVAETTRFTDAWTTFQILEKGWAYNQDQLSSTHPVAAEINDLHDVEVNFDGITYAKGAAVLTALVGYVGRESFFKGIKSYLAAHAYGNATLADLLAELEKVSGRDLEAWTRVWLQEAGVTTLRMSIETDGDGIITSAAIRQEIPEGSPATLRPHRVAIGSYAVTGQGGSARLERTGRVELDVDGEITPVPELVGTRRADVLILNDDDLTYAKVRLDEASLTTGLEHVDAFTESLPRSILLASAWDLVRDGELPASRFLAAALRALRVEAHSSVVQGLLGRITVCLSHYLPQEDRPVAVTATADALLALARAAEAGSDAQLQLVRAVADHAVTEEQTAAVAAWLSGSQPLEGLVVDQDLRWELLIGLVAAGRAGEDEIAAEESRDLTTTGRERAAQARASVPTAEAKAAAWRRLVEDASMPNETQVKTLRGFRSVERNPELLVPFIEEYVREADAIWETRTFHMAENLLTALWSPAPVGLEGVDPIGALEGWLASHRDAPAAFRRIVAENLDDTRRVAGAQACEAAAR</sequence>
<dbReference type="GO" id="GO:0008270">
    <property type="term" value="F:zinc ion binding"/>
    <property type="evidence" value="ECO:0007669"/>
    <property type="project" value="InterPro"/>
</dbReference>
<evidence type="ECO:0000256" key="7">
    <source>
        <dbReference type="ARBA" id="ARBA00022670"/>
    </source>
</evidence>
<keyword evidence="8" id="KW-0479">Metal-binding</keyword>
<dbReference type="InterPro" id="IPR042097">
    <property type="entry name" value="Aminopeptidase_N-like_N_sf"/>
</dbReference>
<dbReference type="EC" id="3.4.11.2" evidence="4"/>
<evidence type="ECO:0000256" key="6">
    <source>
        <dbReference type="ARBA" id="ARBA00022438"/>
    </source>
</evidence>
<gene>
    <name evidence="18" type="primary">pepN</name>
    <name evidence="18" type="ORF">HMPREF1318_1876</name>
</gene>
<dbReference type="Gene3D" id="2.60.40.1730">
    <property type="entry name" value="tricorn interacting facor f3 domain"/>
    <property type="match status" value="1"/>
</dbReference>
<evidence type="ECO:0000313" key="19">
    <source>
        <dbReference type="Proteomes" id="UP000002941"/>
    </source>
</evidence>
<evidence type="ECO:0000256" key="14">
    <source>
        <dbReference type="SAM" id="MobiDB-lite"/>
    </source>
</evidence>
<dbReference type="InterPro" id="IPR027268">
    <property type="entry name" value="Peptidase_M4/M1_CTD_sf"/>
</dbReference>
<dbReference type="SUPFAM" id="SSF63737">
    <property type="entry name" value="Leukotriene A4 hydrolase N-terminal domain"/>
    <property type="match status" value="1"/>
</dbReference>
<keyword evidence="9" id="KW-0378">Hydrolase</keyword>
<keyword evidence="6 18" id="KW-0031">Aminopeptidase</keyword>
<evidence type="ECO:0000256" key="8">
    <source>
        <dbReference type="ARBA" id="ARBA00022723"/>
    </source>
</evidence>
<dbReference type="GO" id="GO:0005737">
    <property type="term" value="C:cytoplasm"/>
    <property type="evidence" value="ECO:0007669"/>
    <property type="project" value="TreeGrafter"/>
</dbReference>
<feature type="domain" description="ERAP1-like C-terminal" evidence="16">
    <location>
        <begin position="579"/>
        <end position="893"/>
    </location>
</feature>
<dbReference type="CDD" id="cd09602">
    <property type="entry name" value="M1_APN"/>
    <property type="match status" value="1"/>
</dbReference>
<evidence type="ECO:0000313" key="18">
    <source>
        <dbReference type="EMBL" id="EJF46594.1"/>
    </source>
</evidence>
<dbReference type="FunFam" id="2.60.40.1730:FF:000010">
    <property type="entry name" value="Putative aminopeptidase N"/>
    <property type="match status" value="1"/>
</dbReference>
<feature type="region of interest" description="Disordered" evidence="14">
    <location>
        <begin position="10"/>
        <end position="34"/>
    </location>
</feature>
<evidence type="ECO:0000256" key="10">
    <source>
        <dbReference type="ARBA" id="ARBA00022833"/>
    </source>
</evidence>
<comment type="cofactor">
    <cofactor evidence="2">
        <name>Zn(2+)</name>
        <dbReference type="ChEBI" id="CHEBI:29105"/>
    </cofactor>
</comment>
<evidence type="ECO:0000259" key="15">
    <source>
        <dbReference type="Pfam" id="PF01433"/>
    </source>
</evidence>
<dbReference type="AlphaFoldDB" id="J0NHM5"/>
<dbReference type="PRINTS" id="PR00756">
    <property type="entry name" value="ALADIPTASE"/>
</dbReference>
<dbReference type="EMBL" id="AKFT01000055">
    <property type="protein sequence ID" value="EJF46594.1"/>
    <property type="molecule type" value="Genomic_DNA"/>
</dbReference>
<evidence type="ECO:0000256" key="3">
    <source>
        <dbReference type="ARBA" id="ARBA00010136"/>
    </source>
</evidence>
<dbReference type="Gene3D" id="1.10.390.10">
    <property type="entry name" value="Neutral Protease Domain 2"/>
    <property type="match status" value="1"/>
</dbReference>
<organism evidence="18 19">
    <name type="scientific">Actinomyces massiliensis F0489</name>
    <dbReference type="NCBI Taxonomy" id="1125718"/>
    <lineage>
        <taxon>Bacteria</taxon>
        <taxon>Bacillati</taxon>
        <taxon>Actinomycetota</taxon>
        <taxon>Actinomycetes</taxon>
        <taxon>Actinomycetales</taxon>
        <taxon>Actinomycetaceae</taxon>
        <taxon>Actinomyces</taxon>
    </lineage>
</organism>
<dbReference type="eggNOG" id="COG0308">
    <property type="taxonomic scope" value="Bacteria"/>
</dbReference>
<dbReference type="InterPro" id="IPR050344">
    <property type="entry name" value="Peptidase_M1_aminopeptidases"/>
</dbReference>
<dbReference type="InterPro" id="IPR024571">
    <property type="entry name" value="ERAP1-like_C_dom"/>
</dbReference>
<dbReference type="PATRIC" id="fig|1125718.3.peg.772"/>
<reference evidence="18 19" key="1">
    <citation type="submission" date="2012-05" db="EMBL/GenBank/DDBJ databases">
        <authorList>
            <person name="Harkins D.M."/>
            <person name="Madupu R."/>
            <person name="Durkin A.S."/>
            <person name="Torralba M."/>
            <person name="Methe B."/>
            <person name="Sutton G.G."/>
            <person name="Nelson K.E."/>
        </authorList>
    </citation>
    <scope>NUCLEOTIDE SEQUENCE [LARGE SCALE GENOMIC DNA]</scope>
    <source>
        <strain evidence="18 19">F0489</strain>
    </source>
</reference>
<dbReference type="GO" id="GO:0006508">
    <property type="term" value="P:proteolysis"/>
    <property type="evidence" value="ECO:0007669"/>
    <property type="project" value="UniProtKB-KW"/>
</dbReference>
<dbReference type="GO" id="GO:0043171">
    <property type="term" value="P:peptide catabolic process"/>
    <property type="evidence" value="ECO:0007669"/>
    <property type="project" value="TreeGrafter"/>
</dbReference>
<comment type="similarity">
    <text evidence="3">Belongs to the peptidase M1 family.</text>
</comment>
<dbReference type="GO" id="GO:0016020">
    <property type="term" value="C:membrane"/>
    <property type="evidence" value="ECO:0007669"/>
    <property type="project" value="TreeGrafter"/>
</dbReference>
<name>J0NHM5_9ACTO</name>
<evidence type="ECO:0000259" key="16">
    <source>
        <dbReference type="Pfam" id="PF11838"/>
    </source>
</evidence>
<keyword evidence="19" id="KW-1185">Reference proteome</keyword>
<evidence type="ECO:0000256" key="13">
    <source>
        <dbReference type="ARBA" id="ARBA00031533"/>
    </source>
</evidence>
<dbReference type="GO" id="GO:0005615">
    <property type="term" value="C:extracellular space"/>
    <property type="evidence" value="ECO:0007669"/>
    <property type="project" value="TreeGrafter"/>
</dbReference>
<dbReference type="InterPro" id="IPR045357">
    <property type="entry name" value="Aminopeptidase_N-like_N"/>
</dbReference>
<evidence type="ECO:0000256" key="11">
    <source>
        <dbReference type="ARBA" id="ARBA00023049"/>
    </source>
</evidence>
<evidence type="ECO:0000256" key="1">
    <source>
        <dbReference type="ARBA" id="ARBA00000098"/>
    </source>
</evidence>
<dbReference type="SUPFAM" id="SSF55486">
    <property type="entry name" value="Metalloproteases ('zincins'), catalytic domain"/>
    <property type="match status" value="1"/>
</dbReference>
<dbReference type="Proteomes" id="UP000002941">
    <property type="component" value="Unassembled WGS sequence"/>
</dbReference>
<accession>J0NHM5</accession>
<evidence type="ECO:0000256" key="9">
    <source>
        <dbReference type="ARBA" id="ARBA00022801"/>
    </source>
</evidence>
<dbReference type="PANTHER" id="PTHR11533:SF174">
    <property type="entry name" value="PUROMYCIN-SENSITIVE AMINOPEPTIDASE-RELATED"/>
    <property type="match status" value="1"/>
</dbReference>
<feature type="domain" description="Peptidase M1 membrane alanine aminopeptidase" evidence="15">
    <location>
        <begin position="278"/>
        <end position="491"/>
    </location>
</feature>
<protein>
    <recommendedName>
        <fullName evidence="5">Aminopeptidase N</fullName>
        <ecNumber evidence="4">3.4.11.2</ecNumber>
    </recommendedName>
    <alternativeName>
        <fullName evidence="12">Alanine aminopeptidase</fullName>
    </alternativeName>
    <alternativeName>
        <fullName evidence="13">Lysyl aminopeptidase</fullName>
    </alternativeName>
</protein>
<keyword evidence="11" id="KW-0482">Metalloprotease</keyword>
<dbReference type="InterPro" id="IPR001930">
    <property type="entry name" value="Peptidase_M1"/>
</dbReference>
<evidence type="ECO:0000256" key="12">
    <source>
        <dbReference type="ARBA" id="ARBA00029811"/>
    </source>
</evidence>
<evidence type="ECO:0000256" key="4">
    <source>
        <dbReference type="ARBA" id="ARBA00012564"/>
    </source>
</evidence>
<dbReference type="Pfam" id="PF17900">
    <property type="entry name" value="Peptidase_M1_N"/>
    <property type="match status" value="1"/>
</dbReference>
<dbReference type="Pfam" id="PF11838">
    <property type="entry name" value="ERAP1_C"/>
    <property type="match status" value="1"/>
</dbReference>
<keyword evidence="10" id="KW-0862">Zinc</keyword>
<dbReference type="GO" id="GO:0016285">
    <property type="term" value="F:alanyl aminopeptidase activity"/>
    <property type="evidence" value="ECO:0007669"/>
    <property type="project" value="UniProtKB-EC"/>
</dbReference>
<dbReference type="InterPro" id="IPR012778">
    <property type="entry name" value="Pept_M1_aminopeptidase"/>
</dbReference>
<dbReference type="GO" id="GO:0042277">
    <property type="term" value="F:peptide binding"/>
    <property type="evidence" value="ECO:0007669"/>
    <property type="project" value="TreeGrafter"/>
</dbReference>
<evidence type="ECO:0000256" key="2">
    <source>
        <dbReference type="ARBA" id="ARBA00001947"/>
    </source>
</evidence>
<dbReference type="GO" id="GO:0070006">
    <property type="term" value="F:metalloaminopeptidase activity"/>
    <property type="evidence" value="ECO:0007669"/>
    <property type="project" value="TreeGrafter"/>
</dbReference>
<keyword evidence="7" id="KW-0645">Protease</keyword>
<evidence type="ECO:0000259" key="17">
    <source>
        <dbReference type="Pfam" id="PF17900"/>
    </source>
</evidence>
<proteinExistence type="inferred from homology"/>
<comment type="caution">
    <text evidence="18">The sequence shown here is derived from an EMBL/GenBank/DDBJ whole genome shotgun (WGS) entry which is preliminary data.</text>
</comment>
<dbReference type="FunFam" id="1.10.390.10:FF:000004">
    <property type="entry name" value="Aminopeptidase N"/>
    <property type="match status" value="1"/>
</dbReference>
<comment type="catalytic activity">
    <reaction evidence="1">
        <text>Release of an N-terminal amino acid, Xaa-|-Yaa- from a peptide, amide or arylamide. Xaa is preferably Ala, but may be most amino acids including Pro (slow action). When a terminal hydrophobic residue is followed by a prolyl residue, the two may be released as an intact Xaa-Pro dipeptide.</text>
        <dbReference type="EC" id="3.4.11.2"/>
    </reaction>
</comment>
<evidence type="ECO:0000256" key="5">
    <source>
        <dbReference type="ARBA" id="ARBA00015611"/>
    </source>
</evidence>